<accession>Q01P68</accession>
<evidence type="ECO:0000256" key="2">
    <source>
        <dbReference type="SAM" id="SignalP"/>
    </source>
</evidence>
<name>Q01P68_SOLUE</name>
<dbReference type="InParanoid" id="Q01P68"/>
<dbReference type="OrthoDB" id="114329at2"/>
<dbReference type="AlphaFoldDB" id="Q01P68"/>
<evidence type="ECO:0000256" key="1">
    <source>
        <dbReference type="SAM" id="MobiDB-lite"/>
    </source>
</evidence>
<dbReference type="eggNOG" id="COG3391">
    <property type="taxonomic scope" value="Bacteria"/>
</dbReference>
<keyword evidence="2" id="KW-0732">Signal</keyword>
<dbReference type="SUPFAM" id="SSF51004">
    <property type="entry name" value="C-terminal (heme d1) domain of cytochrome cd1-nitrite reductase"/>
    <property type="match status" value="1"/>
</dbReference>
<dbReference type="PANTHER" id="PTHR47197:SF3">
    <property type="entry name" value="DIHYDRO-HEME D1 DEHYDROGENASE"/>
    <property type="match status" value="1"/>
</dbReference>
<dbReference type="STRING" id="234267.Acid_7652"/>
<feature type="chain" id="PRO_5004162437" description="YVTN family beta-propeller domain-containing protein" evidence="2">
    <location>
        <begin position="24"/>
        <end position="369"/>
    </location>
</feature>
<dbReference type="InterPro" id="IPR051200">
    <property type="entry name" value="Host-pathogen_enzymatic-act"/>
</dbReference>
<dbReference type="KEGG" id="sus:Acid_7652"/>
<feature type="region of interest" description="Disordered" evidence="1">
    <location>
        <begin position="336"/>
        <end position="360"/>
    </location>
</feature>
<gene>
    <name evidence="3" type="ordered locus">Acid_7652</name>
</gene>
<sequence precursor="true">MAHCCLALAVAIATFASAGSAQQATPYKVLKSARVGGEGGWDYIYADAAGRRLYIPRGATRAVAATDTTPAVAEVPARLTIFNLDTLDPAGEIAGVGGNGTAVDPKSGHGFTSDHPKVSMFDTKTLTLIKSIDVGAARPDGILFDDFNQRVYVFSHPTKDATVIDSKDGRVLGTIDLGGVPEQGVADGKGMLYVVMQDAVGSVTAVDVKTMKAIGHYSFVDKGGCNGLALDVKNKVLFAACGRSGNPPAQPAQPLMVILSATDGKILASLPLAGGSDGAAFSPSTMEAFSTHGNGTMTIVKEKSPASFEVEQNLQTMNGARTVTFDSKTGHLFTMSQERGPAPPPPPGGGRGGQGTPVPGSFTILMIGR</sequence>
<protein>
    <recommendedName>
        <fullName evidence="4">YVTN family beta-propeller domain-containing protein</fullName>
    </recommendedName>
</protein>
<dbReference type="Gene3D" id="2.130.10.10">
    <property type="entry name" value="YVTN repeat-like/Quinoprotein amine dehydrogenase"/>
    <property type="match status" value="1"/>
</dbReference>
<proteinExistence type="predicted"/>
<reference evidence="3" key="1">
    <citation type="submission" date="2006-10" db="EMBL/GenBank/DDBJ databases">
        <title>Complete sequence of Solibacter usitatus Ellin6076.</title>
        <authorList>
            <consortium name="US DOE Joint Genome Institute"/>
            <person name="Copeland A."/>
            <person name="Lucas S."/>
            <person name="Lapidus A."/>
            <person name="Barry K."/>
            <person name="Detter J.C."/>
            <person name="Glavina del Rio T."/>
            <person name="Hammon N."/>
            <person name="Israni S."/>
            <person name="Dalin E."/>
            <person name="Tice H."/>
            <person name="Pitluck S."/>
            <person name="Thompson L.S."/>
            <person name="Brettin T."/>
            <person name="Bruce D."/>
            <person name="Han C."/>
            <person name="Tapia R."/>
            <person name="Gilna P."/>
            <person name="Schmutz J."/>
            <person name="Larimer F."/>
            <person name="Land M."/>
            <person name="Hauser L."/>
            <person name="Kyrpides N."/>
            <person name="Mikhailova N."/>
            <person name="Janssen P.H."/>
            <person name="Kuske C.R."/>
            <person name="Richardson P."/>
        </authorList>
    </citation>
    <scope>NUCLEOTIDE SEQUENCE</scope>
    <source>
        <strain evidence="3">Ellin6076</strain>
    </source>
</reference>
<dbReference type="HOGENOM" id="CLU_043515_0_0_0"/>
<evidence type="ECO:0008006" key="4">
    <source>
        <dbReference type="Google" id="ProtNLM"/>
    </source>
</evidence>
<dbReference type="InterPro" id="IPR011048">
    <property type="entry name" value="Haem_d1_sf"/>
</dbReference>
<dbReference type="EMBL" id="CP000473">
    <property type="protein sequence ID" value="ABJ88552.1"/>
    <property type="molecule type" value="Genomic_DNA"/>
</dbReference>
<feature type="signal peptide" evidence="2">
    <location>
        <begin position="1"/>
        <end position="23"/>
    </location>
</feature>
<evidence type="ECO:0000313" key="3">
    <source>
        <dbReference type="EMBL" id="ABJ88552.1"/>
    </source>
</evidence>
<dbReference type="InterPro" id="IPR015943">
    <property type="entry name" value="WD40/YVTN_repeat-like_dom_sf"/>
</dbReference>
<organism evidence="3">
    <name type="scientific">Solibacter usitatus (strain Ellin6076)</name>
    <dbReference type="NCBI Taxonomy" id="234267"/>
    <lineage>
        <taxon>Bacteria</taxon>
        <taxon>Pseudomonadati</taxon>
        <taxon>Acidobacteriota</taxon>
        <taxon>Terriglobia</taxon>
        <taxon>Bryobacterales</taxon>
        <taxon>Solibacteraceae</taxon>
        <taxon>Candidatus Solibacter</taxon>
    </lineage>
</organism>
<dbReference type="PANTHER" id="PTHR47197">
    <property type="entry name" value="PROTEIN NIRF"/>
    <property type="match status" value="1"/>
</dbReference>